<gene>
    <name evidence="1" type="ORF">G4Y79_05775</name>
</gene>
<protein>
    <submittedName>
        <fullName evidence="1">Uncharacterized protein</fullName>
    </submittedName>
</protein>
<proteinExistence type="predicted"/>
<sequence>MDNLLTTLHLADETPITMTSLDVLSWGRHLTFTCEARPLEADPVPFSLTLKDCRDMRWQIYTHQQADERLTMPPTLLVSYRLGRDQHRSPAHILTEHFALSVFYGELIIQQGR</sequence>
<accession>A0A7S8EBF2</accession>
<dbReference type="KEGG" id="pmet:G4Y79_05775"/>
<evidence type="ECO:0000313" key="2">
    <source>
        <dbReference type="Proteomes" id="UP000594468"/>
    </source>
</evidence>
<reference evidence="1 2" key="1">
    <citation type="submission" date="2020-02" db="EMBL/GenBank/DDBJ databases">
        <authorList>
            <person name="Zheng R.K."/>
            <person name="Sun C.M."/>
        </authorList>
    </citation>
    <scope>NUCLEOTIDE SEQUENCE [LARGE SCALE GENOMIC DNA]</scope>
    <source>
        <strain evidence="2">rifampicinis</strain>
    </source>
</reference>
<keyword evidence="2" id="KW-1185">Reference proteome</keyword>
<organism evidence="1 2">
    <name type="scientific">Phototrophicus methaneseepsis</name>
    <dbReference type="NCBI Taxonomy" id="2710758"/>
    <lineage>
        <taxon>Bacteria</taxon>
        <taxon>Bacillati</taxon>
        <taxon>Chloroflexota</taxon>
        <taxon>Candidatus Thermofontia</taxon>
        <taxon>Phototrophicales</taxon>
        <taxon>Phototrophicaceae</taxon>
        <taxon>Phototrophicus</taxon>
    </lineage>
</organism>
<dbReference type="RefSeq" id="WP_195171951.1">
    <property type="nucleotide sequence ID" value="NZ_CP062983.1"/>
</dbReference>
<dbReference type="AlphaFoldDB" id="A0A7S8EBF2"/>
<dbReference type="Proteomes" id="UP000594468">
    <property type="component" value="Chromosome"/>
</dbReference>
<dbReference type="EMBL" id="CP062983">
    <property type="protein sequence ID" value="QPC83887.1"/>
    <property type="molecule type" value="Genomic_DNA"/>
</dbReference>
<evidence type="ECO:0000313" key="1">
    <source>
        <dbReference type="EMBL" id="QPC83887.1"/>
    </source>
</evidence>
<name>A0A7S8EBF2_9CHLR</name>